<dbReference type="Proteomes" id="UP000222460">
    <property type="component" value="Unassembled WGS sequence"/>
</dbReference>
<name>A0A2C5WC97_PSEPU</name>
<comment type="caution">
    <text evidence="2">The sequence shown here is derived from an EMBL/GenBank/DDBJ whole genome shotgun (WGS) entry which is preliminary data.</text>
</comment>
<organism evidence="2 3">
    <name type="scientific">Pseudomonas putida</name>
    <name type="common">Arthrobacter siderocapsulatus</name>
    <dbReference type="NCBI Taxonomy" id="303"/>
    <lineage>
        <taxon>Bacteria</taxon>
        <taxon>Pseudomonadati</taxon>
        <taxon>Pseudomonadota</taxon>
        <taxon>Gammaproteobacteria</taxon>
        <taxon>Pseudomonadales</taxon>
        <taxon>Pseudomonadaceae</taxon>
        <taxon>Pseudomonas</taxon>
    </lineage>
</organism>
<dbReference type="GO" id="GO:0016740">
    <property type="term" value="F:transferase activity"/>
    <property type="evidence" value="ECO:0007669"/>
    <property type="project" value="UniProtKB-KW"/>
</dbReference>
<evidence type="ECO:0000313" key="3">
    <source>
        <dbReference type="Proteomes" id="UP000222460"/>
    </source>
</evidence>
<proteinExistence type="predicted"/>
<evidence type="ECO:0000256" key="1">
    <source>
        <dbReference type="SAM" id="MobiDB-lite"/>
    </source>
</evidence>
<sequence>MRRKGKGTELRNQTLKSESRKLAHQTMSMDPEALAAGVDPLSLRIDPITPLAINAYHQWSGPIGFPWEAVLDWKTKDAKGLDLAFWFEEELCGLCYATPRRSTICMKIVLLQGHTCKTNTLRGWIAPMALLTTEFYARKLGCTQIEVQEPDSGAIPYYQTLGFYFDKTGRLVFPLDDQ</sequence>
<keyword evidence="2" id="KW-0808">Transferase</keyword>
<dbReference type="EMBL" id="PDKZ01000002">
    <property type="protein sequence ID" value="PHH41454.1"/>
    <property type="molecule type" value="Genomic_DNA"/>
</dbReference>
<protein>
    <submittedName>
        <fullName evidence="2">N-acetyltransferase</fullName>
    </submittedName>
</protein>
<accession>A0A2C5WC97</accession>
<dbReference type="SUPFAM" id="SSF55729">
    <property type="entry name" value="Acyl-CoA N-acyltransferases (Nat)"/>
    <property type="match status" value="1"/>
</dbReference>
<evidence type="ECO:0000313" key="2">
    <source>
        <dbReference type="EMBL" id="PHH41454.1"/>
    </source>
</evidence>
<feature type="region of interest" description="Disordered" evidence="1">
    <location>
        <begin position="1"/>
        <end position="23"/>
    </location>
</feature>
<gene>
    <name evidence="2" type="ORF">CRX57_15120</name>
</gene>
<reference evidence="3" key="1">
    <citation type="submission" date="2017-10" db="EMBL/GenBank/DDBJ databases">
        <title>FDA dAtabase for Regulatory Grade micrObial Sequences (FDA-ARGOS): Supporting development and validation of Infectious Disease Dx tests.</title>
        <authorList>
            <person name="Goldberg B."/>
            <person name="Campos J."/>
            <person name="Tallon L."/>
            <person name="Sadzewicz L."/>
            <person name="Ott S."/>
            <person name="Zhao X."/>
            <person name="Nagaraj S."/>
            <person name="Vavikolanu K."/>
            <person name="Aluvathingal J."/>
            <person name="Nadendla S."/>
            <person name="Geyer C."/>
            <person name="Sichtig H."/>
        </authorList>
    </citation>
    <scope>NUCLEOTIDE SEQUENCE [LARGE SCALE GENOMIC DNA]</scope>
    <source>
        <strain evidence="3">FDAARGOS_376</strain>
    </source>
</reference>
<dbReference type="InterPro" id="IPR016181">
    <property type="entry name" value="Acyl_CoA_acyltransferase"/>
</dbReference>
<dbReference type="AlphaFoldDB" id="A0A2C5WC97"/>